<evidence type="ECO:0000313" key="3">
    <source>
        <dbReference type="Proteomes" id="UP000001444"/>
    </source>
</evidence>
<dbReference type="eggNOG" id="ENOG5030HUB">
    <property type="taxonomic scope" value="Bacteria"/>
</dbReference>
<dbReference type="Proteomes" id="UP000001444">
    <property type="component" value="Chromosome"/>
</dbReference>
<feature type="compositionally biased region" description="Basic and acidic residues" evidence="1">
    <location>
        <begin position="390"/>
        <end position="404"/>
    </location>
</feature>
<organism evidence="2 3">
    <name type="scientific">Streptomyces scabiei (strain 87.22)</name>
    <dbReference type="NCBI Taxonomy" id="680198"/>
    <lineage>
        <taxon>Bacteria</taxon>
        <taxon>Bacillati</taxon>
        <taxon>Actinomycetota</taxon>
        <taxon>Actinomycetes</taxon>
        <taxon>Kitasatosporales</taxon>
        <taxon>Streptomycetaceae</taxon>
        <taxon>Streptomyces</taxon>
    </lineage>
</organism>
<reference evidence="2 3" key="1">
    <citation type="journal article" date="2010" name="Mol. Plant Microbe Interact.">
        <title>Streptomyces scabies 87-22 contains a coronafacic acid-like biosynthetic cluster that contributes to plant-microbe interactions.</title>
        <authorList>
            <person name="Bignell D.R."/>
            <person name="Seipke R.F."/>
            <person name="Huguet-Tapia J.C."/>
            <person name="Chambers A.H."/>
            <person name="Parry R.J."/>
            <person name="Loria R."/>
        </authorList>
    </citation>
    <scope>NUCLEOTIDE SEQUENCE [LARGE SCALE GENOMIC DNA]</scope>
    <source>
        <strain evidence="2 3">87.22</strain>
    </source>
</reference>
<keyword evidence="3" id="KW-1185">Reference proteome</keyword>
<feature type="compositionally biased region" description="Gly residues" evidence="1">
    <location>
        <begin position="345"/>
        <end position="358"/>
    </location>
</feature>
<feature type="region of interest" description="Disordered" evidence="1">
    <location>
        <begin position="245"/>
        <end position="292"/>
    </location>
</feature>
<dbReference type="STRING" id="680198.SCAB_35811"/>
<sequence>MRDGGSPVRGSAALHSLHTGVRISCAFTPYSAVPPHGRVLPVLTAAAPLPGAGAVLRVTRGAAGRRAVRVGLLVGGLFALGVLCGARASAADEGTSAVSSLSSLSAAVTPAATDRVVRPVAESAAPRVHERGAPGTERISPKTERTVPGTERPGLPAVRAPRQATLIARTTRPLVDDVTRRVTGPGLKPVTEQVVPPVVPPVLRPVTASVPVPAGDLVETVAGGTAGVVRQLPPVGGMPSLPEVPGLPEPSGRTTMPAEAPPAAVTPREPDRVVAGSRGPAVDDDGGSAGERAPVAHSVASGPKAVVGGAAVVSAPPRDAGSGAGVGTGDASVVRVSAQRSPGGPVTGVLGGRSGVDSGGPRHVEASTLASLDRAPLSVVPGAPVTDAPDGVRDRHRDVPEFPG</sequence>
<feature type="region of interest" description="Disordered" evidence="1">
    <location>
        <begin position="338"/>
        <end position="404"/>
    </location>
</feature>
<protein>
    <submittedName>
        <fullName evidence="2">Putative secreted protein</fullName>
    </submittedName>
</protein>
<dbReference type="KEGG" id="scb:SCAB_35811"/>
<accession>C9YUT8</accession>
<feature type="region of interest" description="Disordered" evidence="1">
    <location>
        <begin position="122"/>
        <end position="156"/>
    </location>
</feature>
<dbReference type="EMBL" id="FN554889">
    <property type="protein sequence ID" value="CBG70672.1"/>
    <property type="molecule type" value="Genomic_DNA"/>
</dbReference>
<evidence type="ECO:0000313" key="2">
    <source>
        <dbReference type="EMBL" id="CBG70672.1"/>
    </source>
</evidence>
<gene>
    <name evidence="2" type="ordered locus">SCAB_35811</name>
</gene>
<dbReference type="AlphaFoldDB" id="C9YUT8"/>
<name>C9YUT8_STRSW</name>
<evidence type="ECO:0000256" key="1">
    <source>
        <dbReference type="SAM" id="MobiDB-lite"/>
    </source>
</evidence>
<proteinExistence type="predicted"/>
<dbReference type="HOGENOM" id="CLU_811152_0_0_11"/>